<dbReference type="InterPro" id="IPR008964">
    <property type="entry name" value="Invasin/intimin_cell_adhesion"/>
</dbReference>
<dbReference type="OrthoDB" id="5522233at2"/>
<feature type="signal peptide" evidence="2">
    <location>
        <begin position="1"/>
        <end position="22"/>
    </location>
</feature>
<dbReference type="RefSeq" id="WP_143164351.1">
    <property type="nucleotide sequence ID" value="NZ_FQUZ01000001.1"/>
</dbReference>
<feature type="chain" id="PRO_5012386474" description="Ig-like domain (Group 1)" evidence="2">
    <location>
        <begin position="23"/>
        <end position="660"/>
    </location>
</feature>
<sequence length="660" mass="66274">MQHRKSVMNDLVRYALAGMVSAALVACGGGGGNPGSTDSGNSGGNGNSGGDTETPSVAGSLAISLLNTQGDSIVEVTTATQVQAKVTLTRTDGGSVANQLITFDESGGLNLLEFDPTSKTALTNAEGVATIKFRATSATSVGATTVTANASLNGTELNAASQNISVVAAPDNSSFSLNVLGSTGAAASSISASETGSVRVKLNQLSGSNERVLVSFTEPNNLLSFSPSTALTDANGEASVDVKATSSSVLGVATIVATATPISGSESIVTRQYLEIKQDASKDPQTLVAAINSISANPADKSIVIAGSGGTGRSETAQLTLQAVDAVGAPVRGATVEFSMSYGDGINQVLLTGTDALCNTDNPRGAAPCLLSTETTSNANGEVVASVMSGTAATPIVVRAQLKGRHAISQTDTVTVTTGVASSRHLDLSASRFVVDLDTSGDSSTIGIMLADANGNPVADNVAVVTTADFGVVGTSDRGGCLLANGRCSVEYKVQNPRPADGEIIHVMASARVGDGTLISDFFPLRGSSVGWVSAWDAAYGGNEIHAIPAGLGGNCEVSYFLHFGTPAGTSAPTGSTIAVKASPEDLTASIESGATVENHNYRSGLRVTVKGKKEETSATGATTPAVNSGAIYFTVTSNNGHQAEIPITVEGIGGCQATP</sequence>
<accession>A0A1M4SR05</accession>
<feature type="region of interest" description="Disordered" evidence="1">
    <location>
        <begin position="35"/>
        <end position="56"/>
    </location>
</feature>
<organism evidence="3 4">
    <name type="scientific">Lampropedia hyalina DSM 16112</name>
    <dbReference type="NCBI Taxonomy" id="1122156"/>
    <lineage>
        <taxon>Bacteria</taxon>
        <taxon>Pseudomonadati</taxon>
        <taxon>Pseudomonadota</taxon>
        <taxon>Betaproteobacteria</taxon>
        <taxon>Burkholderiales</taxon>
        <taxon>Comamonadaceae</taxon>
        <taxon>Lampropedia</taxon>
    </lineage>
</organism>
<keyword evidence="2" id="KW-0732">Signal</keyword>
<dbReference type="InterPro" id="IPR013783">
    <property type="entry name" value="Ig-like_fold"/>
</dbReference>
<name>A0A1M4SR05_9BURK</name>
<reference evidence="3 4" key="1">
    <citation type="submission" date="2016-11" db="EMBL/GenBank/DDBJ databases">
        <authorList>
            <person name="Jaros S."/>
            <person name="Januszkiewicz K."/>
            <person name="Wedrychowicz H."/>
        </authorList>
    </citation>
    <scope>NUCLEOTIDE SEQUENCE [LARGE SCALE GENOMIC DNA]</scope>
    <source>
        <strain evidence="3 4">DSM 16112</strain>
    </source>
</reference>
<dbReference type="Proteomes" id="UP000184327">
    <property type="component" value="Unassembled WGS sequence"/>
</dbReference>
<evidence type="ECO:0000313" key="4">
    <source>
        <dbReference type="Proteomes" id="UP000184327"/>
    </source>
</evidence>
<dbReference type="Gene3D" id="2.60.40.10">
    <property type="entry name" value="Immunoglobulins"/>
    <property type="match status" value="2"/>
</dbReference>
<dbReference type="STRING" id="1122156.SAMN02745117_00181"/>
<proteinExistence type="predicted"/>
<gene>
    <name evidence="3" type="ORF">SAMN02745117_00181</name>
</gene>
<dbReference type="EMBL" id="FQUZ01000001">
    <property type="protein sequence ID" value="SHE34612.1"/>
    <property type="molecule type" value="Genomic_DNA"/>
</dbReference>
<evidence type="ECO:0008006" key="5">
    <source>
        <dbReference type="Google" id="ProtNLM"/>
    </source>
</evidence>
<evidence type="ECO:0000256" key="2">
    <source>
        <dbReference type="SAM" id="SignalP"/>
    </source>
</evidence>
<keyword evidence="4" id="KW-1185">Reference proteome</keyword>
<dbReference type="AlphaFoldDB" id="A0A1M4SR05"/>
<dbReference type="PROSITE" id="PS51257">
    <property type="entry name" value="PROKAR_LIPOPROTEIN"/>
    <property type="match status" value="1"/>
</dbReference>
<dbReference type="SUPFAM" id="SSF49373">
    <property type="entry name" value="Invasin/intimin cell-adhesion fragments"/>
    <property type="match status" value="2"/>
</dbReference>
<evidence type="ECO:0000313" key="3">
    <source>
        <dbReference type="EMBL" id="SHE34612.1"/>
    </source>
</evidence>
<protein>
    <recommendedName>
        <fullName evidence="5">Ig-like domain (Group 1)</fullName>
    </recommendedName>
</protein>
<evidence type="ECO:0000256" key="1">
    <source>
        <dbReference type="SAM" id="MobiDB-lite"/>
    </source>
</evidence>